<gene>
    <name evidence="2" type="ORF">QJ522_15590</name>
</gene>
<dbReference type="Pfam" id="PF04734">
    <property type="entry name" value="Ceramidase_alk"/>
    <property type="match status" value="1"/>
</dbReference>
<name>A0AAW6U3G8_9BACT</name>
<dbReference type="RefSeq" id="WP_349245893.1">
    <property type="nucleotide sequence ID" value="NZ_JASCXX010000021.1"/>
</dbReference>
<dbReference type="AlphaFoldDB" id="A0AAW6U3G8"/>
<dbReference type="InterPro" id="IPR031329">
    <property type="entry name" value="NEUT/ALK_ceramidase_N"/>
</dbReference>
<keyword evidence="3" id="KW-1185">Reference proteome</keyword>
<sequence>MMSKICRPMIWVVTAIVVVAATLVRAEAVRVFRAGAATSNITPPLDERLVGGWDSPLATHIHDELYARCLVLDDGETKLAIVLVDSLGVSREVCETAGRMIEDKAGIPARNLMIAATHTHSSIPARGSSRVNAHETFSDYEGFLVRRIADGVRRAVNNLEPARIGWGRAEEPTQVFNRRYFMKPSTPTPSPFGGIDQVVMNPGQGNPNILKAAGPTDPEVAFLSVQSKEGRPIALLANYSLHYVGPAAGNVISADYFGVFADRIQELLGADRLAPPFVGILSNGTSGDINNINWLQKPSERWPPYAKMKHVADAVARAVYESHRQVVFHDWVKLDARRQELSLAVRKPTQEQLAYAREVLSKPDDAPRHHPRERVYANRVQRLADAPDRREVVLQVFRIGDVGICAIPFEVFVEIGLQLKRDSPLGQTFTISHANGGHGYLPTKEQHEMGGYETWLGTNTVEIQAASRITNALLSMLRELDV</sequence>
<dbReference type="Proteomes" id="UP001431776">
    <property type="component" value="Unassembled WGS sequence"/>
</dbReference>
<organism evidence="2 3">
    <name type="scientific">Anaerobaca lacustris</name>
    <dbReference type="NCBI Taxonomy" id="3044600"/>
    <lineage>
        <taxon>Bacteria</taxon>
        <taxon>Pseudomonadati</taxon>
        <taxon>Planctomycetota</taxon>
        <taxon>Phycisphaerae</taxon>
        <taxon>Sedimentisphaerales</taxon>
        <taxon>Anaerobacaceae</taxon>
        <taxon>Anaerobaca</taxon>
    </lineage>
</organism>
<evidence type="ECO:0000313" key="3">
    <source>
        <dbReference type="Proteomes" id="UP001431776"/>
    </source>
</evidence>
<protein>
    <submittedName>
        <fullName evidence="2">Neutral/alkaline non-lysosomal ceramidase N-terminal domain-containing protein</fullName>
    </submittedName>
</protein>
<feature type="domain" description="Neutral/alkaline non-lysosomal ceramidase N-terminal" evidence="1">
    <location>
        <begin position="32"/>
        <end position="289"/>
    </location>
</feature>
<reference evidence="2" key="1">
    <citation type="submission" date="2023-05" db="EMBL/GenBank/DDBJ databases">
        <title>Anaerotaeda fermentans gen. nov., sp. nov., a novel anaerobic planctomycete of the new family within the order Sedimentisphaerales isolated from Taman Peninsula, Russia.</title>
        <authorList>
            <person name="Khomyakova M.A."/>
            <person name="Merkel A.Y."/>
            <person name="Slobodkin A.I."/>
        </authorList>
    </citation>
    <scope>NUCLEOTIDE SEQUENCE</scope>
    <source>
        <strain evidence="2">M17dextr</strain>
    </source>
</reference>
<evidence type="ECO:0000313" key="2">
    <source>
        <dbReference type="EMBL" id="MDI6450483.1"/>
    </source>
</evidence>
<dbReference type="EMBL" id="JASCXX010000021">
    <property type="protein sequence ID" value="MDI6450483.1"/>
    <property type="molecule type" value="Genomic_DNA"/>
</dbReference>
<proteinExistence type="predicted"/>
<accession>A0AAW6U3G8</accession>
<comment type="caution">
    <text evidence="2">The sequence shown here is derived from an EMBL/GenBank/DDBJ whole genome shotgun (WGS) entry which is preliminary data.</text>
</comment>
<evidence type="ECO:0000259" key="1">
    <source>
        <dbReference type="Pfam" id="PF04734"/>
    </source>
</evidence>